<proteinExistence type="predicted"/>
<dbReference type="AlphaFoldDB" id="A0A4R4WVF7"/>
<dbReference type="Pfam" id="PF01638">
    <property type="entry name" value="HxlR"/>
    <property type="match status" value="1"/>
</dbReference>
<accession>A0A4R4WVF7</accession>
<sequence>MTLVNRRVYAEVPPRVEYSLTEFGQTLNTALKPLGEWGRERITRERREMVDNPDASGMPHP</sequence>
<dbReference type="Proteomes" id="UP000294543">
    <property type="component" value="Unassembled WGS sequence"/>
</dbReference>
<dbReference type="RefSeq" id="WP_132508729.1">
    <property type="nucleotide sequence ID" value="NZ_SMKP01000033.1"/>
</dbReference>
<dbReference type="Gene3D" id="1.10.10.10">
    <property type="entry name" value="Winged helix-like DNA-binding domain superfamily/Winged helix DNA-binding domain"/>
    <property type="match status" value="1"/>
</dbReference>
<dbReference type="InterPro" id="IPR002577">
    <property type="entry name" value="HTH_HxlR"/>
</dbReference>
<protein>
    <submittedName>
        <fullName evidence="5">Transcriptional regulator</fullName>
    </submittedName>
</protein>
<evidence type="ECO:0000256" key="3">
    <source>
        <dbReference type="ARBA" id="ARBA00023163"/>
    </source>
</evidence>
<evidence type="ECO:0000313" key="6">
    <source>
        <dbReference type="Proteomes" id="UP000294543"/>
    </source>
</evidence>
<dbReference type="SUPFAM" id="SSF46785">
    <property type="entry name" value="Winged helix' DNA-binding domain"/>
    <property type="match status" value="1"/>
</dbReference>
<dbReference type="PROSITE" id="PS51118">
    <property type="entry name" value="HTH_HXLR"/>
    <property type="match status" value="1"/>
</dbReference>
<keyword evidence="6" id="KW-1185">Reference proteome</keyword>
<keyword evidence="2" id="KW-0238">DNA-binding</keyword>
<dbReference type="EMBL" id="SMKP01000033">
    <property type="protein sequence ID" value="TDD21635.1"/>
    <property type="molecule type" value="Genomic_DNA"/>
</dbReference>
<reference evidence="5 6" key="1">
    <citation type="submission" date="2019-03" db="EMBL/GenBank/DDBJ databases">
        <title>Draft genome sequences of novel Actinobacteria.</title>
        <authorList>
            <person name="Sahin N."/>
            <person name="Ay H."/>
            <person name="Saygin H."/>
        </authorList>
    </citation>
    <scope>NUCLEOTIDE SEQUENCE [LARGE SCALE GENOMIC DNA]</scope>
    <source>
        <strain evidence="5 6">KC712</strain>
    </source>
</reference>
<keyword evidence="1" id="KW-0805">Transcription regulation</keyword>
<keyword evidence="3" id="KW-0804">Transcription</keyword>
<name>A0A4R4WVF7_9ACTN</name>
<comment type="caution">
    <text evidence="5">The sequence shown here is derived from an EMBL/GenBank/DDBJ whole genome shotgun (WGS) entry which is preliminary data.</text>
</comment>
<dbReference type="OrthoDB" id="370168at2"/>
<dbReference type="InterPro" id="IPR036388">
    <property type="entry name" value="WH-like_DNA-bd_sf"/>
</dbReference>
<dbReference type="PANTHER" id="PTHR33204:SF29">
    <property type="entry name" value="TRANSCRIPTIONAL REGULATOR"/>
    <property type="match status" value="1"/>
</dbReference>
<dbReference type="InterPro" id="IPR036390">
    <property type="entry name" value="WH_DNA-bd_sf"/>
</dbReference>
<gene>
    <name evidence="5" type="ORF">E1294_14405</name>
</gene>
<feature type="domain" description="HTH hxlR-type" evidence="4">
    <location>
        <begin position="1"/>
        <end position="46"/>
    </location>
</feature>
<organism evidence="5 6">
    <name type="scientific">Nonomuraea diastatica</name>
    <dbReference type="NCBI Taxonomy" id="1848329"/>
    <lineage>
        <taxon>Bacteria</taxon>
        <taxon>Bacillati</taxon>
        <taxon>Actinomycetota</taxon>
        <taxon>Actinomycetes</taxon>
        <taxon>Streptosporangiales</taxon>
        <taxon>Streptosporangiaceae</taxon>
        <taxon>Nonomuraea</taxon>
    </lineage>
</organism>
<evidence type="ECO:0000259" key="4">
    <source>
        <dbReference type="PROSITE" id="PS51118"/>
    </source>
</evidence>
<evidence type="ECO:0000256" key="1">
    <source>
        <dbReference type="ARBA" id="ARBA00023015"/>
    </source>
</evidence>
<dbReference type="GO" id="GO:0003677">
    <property type="term" value="F:DNA binding"/>
    <property type="evidence" value="ECO:0007669"/>
    <property type="project" value="UniProtKB-KW"/>
</dbReference>
<evidence type="ECO:0000313" key="5">
    <source>
        <dbReference type="EMBL" id="TDD21635.1"/>
    </source>
</evidence>
<dbReference type="PANTHER" id="PTHR33204">
    <property type="entry name" value="TRANSCRIPTIONAL REGULATOR, MARR FAMILY"/>
    <property type="match status" value="1"/>
</dbReference>
<evidence type="ECO:0000256" key="2">
    <source>
        <dbReference type="ARBA" id="ARBA00023125"/>
    </source>
</evidence>